<dbReference type="InterPro" id="IPR003599">
    <property type="entry name" value="Ig_sub"/>
</dbReference>
<dbReference type="InterPro" id="IPR050504">
    <property type="entry name" value="IgSF_BTN/MOG"/>
</dbReference>
<dbReference type="InterPro" id="IPR013106">
    <property type="entry name" value="Ig_V-set"/>
</dbReference>
<evidence type="ECO:0000256" key="5">
    <source>
        <dbReference type="ARBA" id="ARBA00023180"/>
    </source>
</evidence>
<evidence type="ECO:0000256" key="8">
    <source>
        <dbReference type="SAM" id="SignalP"/>
    </source>
</evidence>
<keyword evidence="4" id="KW-1015">Disulfide bond</keyword>
<keyword evidence="7" id="KW-1133">Transmembrane helix</keyword>
<dbReference type="SMART" id="SM00409">
    <property type="entry name" value="IG"/>
    <property type="match status" value="1"/>
</dbReference>
<dbReference type="PROSITE" id="PS50835">
    <property type="entry name" value="IG_LIKE"/>
    <property type="match status" value="1"/>
</dbReference>
<dbReference type="FunFam" id="2.60.40.10:FF:000142">
    <property type="entry name" value="V-set domain-containing T-cell activation inhibitor 1"/>
    <property type="match status" value="1"/>
</dbReference>
<dbReference type="GO" id="GO:0005102">
    <property type="term" value="F:signaling receptor binding"/>
    <property type="evidence" value="ECO:0007669"/>
    <property type="project" value="TreeGrafter"/>
</dbReference>
<dbReference type="GO" id="GO:0050863">
    <property type="term" value="P:regulation of T cell activation"/>
    <property type="evidence" value="ECO:0007669"/>
    <property type="project" value="UniProtKB-ARBA"/>
</dbReference>
<evidence type="ECO:0000256" key="6">
    <source>
        <dbReference type="ARBA" id="ARBA00023319"/>
    </source>
</evidence>
<keyword evidence="2 8" id="KW-0732">Signal</keyword>
<evidence type="ECO:0000256" key="2">
    <source>
        <dbReference type="ARBA" id="ARBA00022729"/>
    </source>
</evidence>
<dbReference type="Gene3D" id="2.60.40.10">
    <property type="entry name" value="Immunoglobulins"/>
    <property type="match status" value="1"/>
</dbReference>
<protein>
    <submittedName>
        <fullName evidence="10">Selection and upkeep of intraepithelial T-cells protein 1</fullName>
    </submittedName>
</protein>
<feature type="chain" id="PRO_5018215320" evidence="8">
    <location>
        <begin position="30"/>
        <end position="323"/>
    </location>
</feature>
<dbReference type="InterPro" id="IPR007110">
    <property type="entry name" value="Ig-like_dom"/>
</dbReference>
<keyword evidence="7" id="KW-0812">Transmembrane</keyword>
<keyword evidence="5" id="KW-0325">Glycoprotein</keyword>
<evidence type="ECO:0000256" key="3">
    <source>
        <dbReference type="ARBA" id="ARBA00023136"/>
    </source>
</evidence>
<feature type="domain" description="Ig-like" evidence="9">
    <location>
        <begin position="26"/>
        <end position="146"/>
    </location>
</feature>
<dbReference type="GO" id="GO:0009897">
    <property type="term" value="C:external side of plasma membrane"/>
    <property type="evidence" value="ECO:0007669"/>
    <property type="project" value="TreeGrafter"/>
</dbReference>
<evidence type="ECO:0000256" key="1">
    <source>
        <dbReference type="ARBA" id="ARBA00004370"/>
    </source>
</evidence>
<evidence type="ECO:0000256" key="7">
    <source>
        <dbReference type="SAM" id="Phobius"/>
    </source>
</evidence>
<keyword evidence="6" id="KW-0393">Immunoglobulin domain</keyword>
<organism evidence="10 11">
    <name type="scientific">Maylandia zebra</name>
    <name type="common">zebra mbuna</name>
    <dbReference type="NCBI Taxonomy" id="106582"/>
    <lineage>
        <taxon>Eukaryota</taxon>
        <taxon>Metazoa</taxon>
        <taxon>Chordata</taxon>
        <taxon>Craniata</taxon>
        <taxon>Vertebrata</taxon>
        <taxon>Euteleostomi</taxon>
        <taxon>Actinopterygii</taxon>
        <taxon>Neopterygii</taxon>
        <taxon>Teleostei</taxon>
        <taxon>Neoteleostei</taxon>
        <taxon>Acanthomorphata</taxon>
        <taxon>Ovalentaria</taxon>
        <taxon>Cichlomorphae</taxon>
        <taxon>Cichliformes</taxon>
        <taxon>Cichlidae</taxon>
        <taxon>African cichlids</taxon>
        <taxon>Pseudocrenilabrinae</taxon>
        <taxon>Haplochromini</taxon>
        <taxon>Maylandia</taxon>
        <taxon>Maylandia zebra complex</taxon>
    </lineage>
</organism>
<evidence type="ECO:0000259" key="9">
    <source>
        <dbReference type="PROSITE" id="PS50835"/>
    </source>
</evidence>
<dbReference type="Proteomes" id="UP000265160">
    <property type="component" value="Unplaced"/>
</dbReference>
<dbReference type="InterPro" id="IPR013783">
    <property type="entry name" value="Ig-like_fold"/>
</dbReference>
<keyword evidence="11" id="KW-1185">Reference proteome</keyword>
<dbReference type="GO" id="GO:0050852">
    <property type="term" value="P:T cell receptor signaling pathway"/>
    <property type="evidence" value="ECO:0007669"/>
    <property type="project" value="TreeGrafter"/>
</dbReference>
<dbReference type="GO" id="GO:0001817">
    <property type="term" value="P:regulation of cytokine production"/>
    <property type="evidence" value="ECO:0007669"/>
    <property type="project" value="TreeGrafter"/>
</dbReference>
<keyword evidence="3 7" id="KW-0472">Membrane</keyword>
<dbReference type="GeneTree" id="ENSGT01050000244843"/>
<comment type="subcellular location">
    <subcellularLocation>
        <location evidence="1">Membrane</location>
    </subcellularLocation>
</comment>
<proteinExistence type="predicted"/>
<dbReference type="Pfam" id="PF07686">
    <property type="entry name" value="V-set"/>
    <property type="match status" value="1"/>
</dbReference>
<accession>A0A3P9DHK8</accession>
<evidence type="ECO:0000256" key="4">
    <source>
        <dbReference type="ARBA" id="ARBA00023157"/>
    </source>
</evidence>
<reference evidence="10" key="1">
    <citation type="submission" date="2025-08" db="UniProtKB">
        <authorList>
            <consortium name="Ensembl"/>
        </authorList>
    </citation>
    <scope>IDENTIFICATION</scope>
</reference>
<dbReference type="AlphaFoldDB" id="A0A3P9DHK8"/>
<reference evidence="10" key="2">
    <citation type="submission" date="2025-09" db="UniProtKB">
        <authorList>
            <consortium name="Ensembl"/>
        </authorList>
    </citation>
    <scope>IDENTIFICATION</scope>
</reference>
<dbReference type="PANTHER" id="PTHR24100">
    <property type="entry name" value="BUTYROPHILIN"/>
    <property type="match status" value="1"/>
</dbReference>
<feature type="signal peptide" evidence="8">
    <location>
        <begin position="1"/>
        <end position="29"/>
    </location>
</feature>
<dbReference type="GO" id="GO:1903037">
    <property type="term" value="P:regulation of leukocyte cell-cell adhesion"/>
    <property type="evidence" value="ECO:0007669"/>
    <property type="project" value="UniProtKB-ARBA"/>
</dbReference>
<evidence type="ECO:0000313" key="10">
    <source>
        <dbReference type="Ensembl" id="ENSMZEP00005033913.1"/>
    </source>
</evidence>
<dbReference type="Ensembl" id="ENSMZET00005035109.1">
    <property type="protein sequence ID" value="ENSMZEP00005033913.1"/>
    <property type="gene ID" value="ENSMZEG00005025362.1"/>
</dbReference>
<dbReference type="SUPFAM" id="SSF48726">
    <property type="entry name" value="Immunoglobulin"/>
    <property type="match status" value="1"/>
</dbReference>
<sequence length="323" mass="36147">MSRLSSSSYTFPLWTLILCSAFLIAPVQGKVLVIGSNLPIIAAPGDDVILPCHLEPTFDVQGLTVEWSKPDLKPDPSDRLSRVEYVHLYRDRKEVPDMKMASYFRRTELFMDDMKHGNISLKILNVSEEDNGRYRCFIPKLQSRVKAAVVELVVDSNFAKTSETPLQTPDPQDTTPTNGENTVQLFSASSLFGVLCICGEHLVFSMSAGRFRVAVVLIAFISAVAVAGLTVYFCCHHQHQTVSKKQTNKHKLVVASCAVRMSHYSPSFSRSIQRRMKQKHYQSSCLLKGVSVLMELRAAEIYLCWIFSQIGASSGLFIELIFT</sequence>
<feature type="transmembrane region" description="Helical" evidence="7">
    <location>
        <begin position="211"/>
        <end position="233"/>
    </location>
</feature>
<name>A0A3P9DHK8_9CICH</name>
<evidence type="ECO:0000313" key="11">
    <source>
        <dbReference type="Proteomes" id="UP000265160"/>
    </source>
</evidence>
<dbReference type="PANTHER" id="PTHR24100:SF151">
    <property type="entry name" value="ICOS LIGAND"/>
    <property type="match status" value="1"/>
</dbReference>
<dbReference type="InterPro" id="IPR036179">
    <property type="entry name" value="Ig-like_dom_sf"/>
</dbReference>